<gene>
    <name evidence="5" type="ORF">CFK38_04800</name>
</gene>
<dbReference type="GO" id="GO:0005524">
    <property type="term" value="F:ATP binding"/>
    <property type="evidence" value="ECO:0007669"/>
    <property type="project" value="UniProtKB-KW"/>
</dbReference>
<organism evidence="5 6">
    <name type="scientific">Brachybacterium vulturis</name>
    <dbReference type="NCBI Taxonomy" id="2017484"/>
    <lineage>
        <taxon>Bacteria</taxon>
        <taxon>Bacillati</taxon>
        <taxon>Actinomycetota</taxon>
        <taxon>Actinomycetes</taxon>
        <taxon>Micrococcales</taxon>
        <taxon>Dermabacteraceae</taxon>
        <taxon>Brachybacterium</taxon>
    </lineage>
</organism>
<dbReference type="Gene3D" id="1.10.3290.10">
    <property type="entry name" value="Fido-like domain"/>
    <property type="match status" value="1"/>
</dbReference>
<evidence type="ECO:0000256" key="2">
    <source>
        <dbReference type="PIRSR" id="PIRSR640198-2"/>
    </source>
</evidence>
<dbReference type="InterPro" id="IPR003812">
    <property type="entry name" value="Fido"/>
</dbReference>
<dbReference type="SUPFAM" id="SSF140931">
    <property type="entry name" value="Fic-like"/>
    <property type="match status" value="1"/>
</dbReference>
<dbReference type="AlphaFoldDB" id="A0A291GLI8"/>
<feature type="domain" description="Fido" evidence="4">
    <location>
        <begin position="137"/>
        <end position="289"/>
    </location>
</feature>
<feature type="binding site" evidence="2">
    <location>
        <begin position="223"/>
        <end position="230"/>
    </location>
    <ligand>
        <name>ATP</name>
        <dbReference type="ChEBI" id="CHEBI:30616"/>
    </ligand>
</feature>
<dbReference type="KEGG" id="brz:CFK38_04800"/>
<dbReference type="InterPro" id="IPR036597">
    <property type="entry name" value="Fido-like_dom_sf"/>
</dbReference>
<evidence type="ECO:0000256" key="3">
    <source>
        <dbReference type="SAM" id="MobiDB-lite"/>
    </source>
</evidence>
<sequence length="430" mass="46709">MGHFTWQHWENPYDFGVARADRRSGEFRTFTPSRLTGMRLAIGPEVDAEVAAAERAVHALNRGTHQDLGLVSRFLLRSEAIASSYIEGIAPSLKNVALAEIALDEDVRGLSDTAHQVARNMAIVRAASDALSERDVLTVDDLEALQASLIPSPAELQGVRTTQNWIGGSSHHPLEAAHVPPPPEEVLVLLEDLVRYMAGATHSPIIQAALAHAQFETIHPFPDGNGRVGRALIHTVLTRRGLTAEAILPVSLVLATRHQEYIDGLDSFRVEGSPESPEVSAAIETWVGTFANAVRIAAEQAAILEQRLAVLREEWSQILSEARRREGRVRATRRDSALSTILDSLPGTPVLTTSTVTRVHDVTTTAAQNALSQLTEYGILEKISIGRAQRAYVSLDVLDLLTRSERAMASRDLDTASSSAMRPVPAPRTG</sequence>
<protein>
    <submittedName>
        <fullName evidence="5">Cell filamentation protein Fic</fullName>
    </submittedName>
</protein>
<evidence type="ECO:0000259" key="4">
    <source>
        <dbReference type="PROSITE" id="PS51459"/>
    </source>
</evidence>
<evidence type="ECO:0000256" key="1">
    <source>
        <dbReference type="PIRSR" id="PIRSR640198-1"/>
    </source>
</evidence>
<dbReference type="PANTHER" id="PTHR13504">
    <property type="entry name" value="FIDO DOMAIN-CONTAINING PROTEIN DDB_G0283145"/>
    <property type="match status" value="1"/>
</dbReference>
<dbReference type="InterPro" id="IPR040198">
    <property type="entry name" value="Fido_containing"/>
</dbReference>
<keyword evidence="2" id="KW-0547">Nucleotide-binding</keyword>
<evidence type="ECO:0000313" key="5">
    <source>
        <dbReference type="EMBL" id="ATG50922.1"/>
    </source>
</evidence>
<dbReference type="PANTHER" id="PTHR13504:SF38">
    <property type="entry name" value="FIDO DOMAIN-CONTAINING PROTEIN"/>
    <property type="match status" value="1"/>
</dbReference>
<reference evidence="6" key="1">
    <citation type="submission" date="2017-09" db="EMBL/GenBank/DDBJ databases">
        <title>Brachybacterium sp. VM2412.</title>
        <authorList>
            <person name="Tak E.J."/>
            <person name="Bae J.-W."/>
        </authorList>
    </citation>
    <scope>NUCLEOTIDE SEQUENCE [LARGE SCALE GENOMIC DNA]</scope>
    <source>
        <strain evidence="6">VM2412</strain>
    </source>
</reference>
<evidence type="ECO:0000313" key="6">
    <source>
        <dbReference type="Proteomes" id="UP000218165"/>
    </source>
</evidence>
<dbReference type="OrthoDB" id="9813719at2"/>
<dbReference type="Pfam" id="PF02661">
    <property type="entry name" value="Fic"/>
    <property type="match status" value="1"/>
</dbReference>
<proteinExistence type="predicted"/>
<dbReference type="EMBL" id="CP023563">
    <property type="protein sequence ID" value="ATG50922.1"/>
    <property type="molecule type" value="Genomic_DNA"/>
</dbReference>
<keyword evidence="6" id="KW-1185">Reference proteome</keyword>
<accession>A0A291GLI8</accession>
<dbReference type="Proteomes" id="UP000218165">
    <property type="component" value="Chromosome"/>
</dbReference>
<dbReference type="PROSITE" id="PS51459">
    <property type="entry name" value="FIDO"/>
    <property type="match status" value="1"/>
</dbReference>
<name>A0A291GLI8_9MICO</name>
<feature type="region of interest" description="Disordered" evidence="3">
    <location>
        <begin position="411"/>
        <end position="430"/>
    </location>
</feature>
<feature type="active site" evidence="1">
    <location>
        <position position="219"/>
    </location>
</feature>
<keyword evidence="2" id="KW-0067">ATP-binding</keyword>